<dbReference type="InterPro" id="IPR036691">
    <property type="entry name" value="Endo/exonu/phosph_ase_sf"/>
</dbReference>
<dbReference type="GO" id="GO:0003824">
    <property type="term" value="F:catalytic activity"/>
    <property type="evidence" value="ECO:0007669"/>
    <property type="project" value="InterPro"/>
</dbReference>
<dbReference type="InterPro" id="IPR013425">
    <property type="entry name" value="Autotrns_rpt"/>
</dbReference>
<dbReference type="InterPro" id="IPR012332">
    <property type="entry name" value="Autotransporter_pectin_lyase_C"/>
</dbReference>
<dbReference type="GO" id="GO:0019867">
    <property type="term" value="C:outer membrane"/>
    <property type="evidence" value="ECO:0007669"/>
    <property type="project" value="InterPro"/>
</dbReference>
<keyword evidence="1 2" id="KW-0732">Signal</keyword>
<evidence type="ECO:0000313" key="5">
    <source>
        <dbReference type="Proteomes" id="UP000032611"/>
    </source>
</evidence>
<dbReference type="InterPro" id="IPR005546">
    <property type="entry name" value="Autotransporte_beta"/>
</dbReference>
<dbReference type="PROSITE" id="PS51208">
    <property type="entry name" value="AUTOTRANSPORTER"/>
    <property type="match status" value="1"/>
</dbReference>
<dbReference type="Pfam" id="PF12951">
    <property type="entry name" value="PATR"/>
    <property type="match status" value="1"/>
</dbReference>
<dbReference type="InterPro" id="IPR036709">
    <property type="entry name" value="Autotransporte_beta_dom_sf"/>
</dbReference>
<keyword evidence="5" id="KW-1185">Reference proteome</keyword>
<dbReference type="Gene3D" id="3.60.10.10">
    <property type="entry name" value="Endonuclease/exonuclease/phosphatase"/>
    <property type="match status" value="1"/>
</dbReference>
<feature type="domain" description="Autotransporter" evidence="3">
    <location>
        <begin position="796"/>
        <end position="1069"/>
    </location>
</feature>
<dbReference type="SUPFAM" id="SSF56219">
    <property type="entry name" value="DNase I-like"/>
    <property type="match status" value="1"/>
</dbReference>
<dbReference type="Proteomes" id="UP000032611">
    <property type="component" value="Chromosome"/>
</dbReference>
<evidence type="ECO:0000313" key="4">
    <source>
        <dbReference type="EMBL" id="AJY47820.1"/>
    </source>
</evidence>
<dbReference type="Gene3D" id="2.160.20.20">
    <property type="match status" value="1"/>
</dbReference>
<dbReference type="Gene3D" id="2.40.128.130">
    <property type="entry name" value="Autotransporter beta-domain"/>
    <property type="match status" value="1"/>
</dbReference>
<dbReference type="InterPro" id="IPR005135">
    <property type="entry name" value="Endo/exonuclease/phosphatase"/>
</dbReference>
<feature type="chain" id="PRO_5002295282" description="Autotransporter domain-containing protein" evidence="2">
    <location>
        <begin position="20"/>
        <end position="1069"/>
    </location>
</feature>
<dbReference type="SUPFAM" id="SSF51126">
    <property type="entry name" value="Pectin lyase-like"/>
    <property type="match status" value="1"/>
</dbReference>
<dbReference type="SUPFAM" id="SSF103515">
    <property type="entry name" value="Autotransporter"/>
    <property type="match status" value="1"/>
</dbReference>
<protein>
    <recommendedName>
        <fullName evidence="3">Autotransporter domain-containing protein</fullName>
    </recommendedName>
</protein>
<dbReference type="KEGG" id="mey:TM49_00520"/>
<dbReference type="EMBL" id="CP010803">
    <property type="protein sequence ID" value="AJY47820.1"/>
    <property type="molecule type" value="Genomic_DNA"/>
</dbReference>
<reference evidence="4 5" key="1">
    <citation type="journal article" date="2015" name="Genome Announc.">
        <title>Complete genome sequence of Martelella endophytica YC6887, which has antifungal activity associated with a halophyte.</title>
        <authorList>
            <person name="Khan A."/>
            <person name="Khan H."/>
            <person name="Chung E.J."/>
            <person name="Hossain M.T."/>
            <person name="Chung Y.R."/>
        </authorList>
    </citation>
    <scope>NUCLEOTIDE SEQUENCE [LARGE SCALE GENOMIC DNA]</scope>
    <source>
        <strain evidence="4">YC6887</strain>
    </source>
</reference>
<name>A0A0D5LV39_MAREN</name>
<evidence type="ECO:0000259" key="3">
    <source>
        <dbReference type="PROSITE" id="PS51208"/>
    </source>
</evidence>
<dbReference type="NCBIfam" id="TIGR01414">
    <property type="entry name" value="autotrans_barl"/>
    <property type="match status" value="1"/>
</dbReference>
<dbReference type="AlphaFoldDB" id="A0A0D5LV39"/>
<dbReference type="PATRIC" id="fig|1486262.3.peg.109"/>
<dbReference type="NCBIfam" id="TIGR02601">
    <property type="entry name" value="autotrns_rpt"/>
    <property type="match status" value="1"/>
</dbReference>
<dbReference type="Pfam" id="PF03797">
    <property type="entry name" value="Autotransporter"/>
    <property type="match status" value="1"/>
</dbReference>
<dbReference type="SMART" id="SM00869">
    <property type="entry name" value="Autotransporter"/>
    <property type="match status" value="1"/>
</dbReference>
<gene>
    <name evidence="4" type="ORF">TM49_00520</name>
</gene>
<organism evidence="4 5">
    <name type="scientific">Martelella endophytica</name>
    <dbReference type="NCBI Taxonomy" id="1486262"/>
    <lineage>
        <taxon>Bacteria</taxon>
        <taxon>Pseudomonadati</taxon>
        <taxon>Pseudomonadota</taxon>
        <taxon>Alphaproteobacteria</taxon>
        <taxon>Hyphomicrobiales</taxon>
        <taxon>Aurantimonadaceae</taxon>
        <taxon>Martelella</taxon>
    </lineage>
</organism>
<dbReference type="HOGENOM" id="CLU_287829_0_0_5"/>
<dbReference type="InterPro" id="IPR011050">
    <property type="entry name" value="Pectin_lyase_fold/virulence"/>
</dbReference>
<accession>A0A0D5LV39</accession>
<dbReference type="Pfam" id="PF03372">
    <property type="entry name" value="Exo_endo_phos"/>
    <property type="match status" value="1"/>
</dbReference>
<dbReference type="InterPro" id="IPR006315">
    <property type="entry name" value="OM_autotransptr_brl_dom"/>
</dbReference>
<sequence length="1069" mass="112644">MLCSAAVLAGPAAAAPASAPVEAPKGSFRALTFNTWGDQFRNDLSVMSNFFQAGNYDIIGFQELRNDNYLTGLSGLFSTWGLGDYDYARQGDSGVLYRLDGTGGNTVVNGNGGTGVNVGYATLNAEDGRPATVFGSIHLDYRDPSNTRIQQAKNLNWWADQATSPLIITGDFNAGDVSERGLNRASQQKLMLRDYLRSNNSFYYQLMSEYTVDQQALDDYITAHRGQNVALTDIPDTFFEDEMYPIVDNTPVTLNILKKKYMFLVNAHEREIFQPLEAGDGITTWTSTGEDDTNTWPSWDHVQIDHFMASRPYGKWYVLADDPNDDYLGNLDDVGLTNSGQALSDHDTVGHTIRWVGPVLDDVEGNPAKKIVTWGADASTFGEEKTAYIEGDGKSETLDGKTFYLTRNNGRTDVRLGQVSDEDGNPILEGLTLEEKKQVLDCYSTDSRFQAAIAEYCIDDHSFIAETLVTDGGTVIVDEDAALGNSDADLRLDNGTLRIAGTMMTGLSRNVVLDGAGTLDIANAANMVTAPGVISGAGSLTKAGAGALNLTGTSTYTGETFVNGGALFVNGSIATSSLTTVNDGALLGGNGILGSLRVATGGTLSPGNSIGTLTVHGDVTFETGSNFIVEVDADGNADKVVASGTATINGGTMATVAANGNYRADTSYSVLVAGGGVTGAFDNVTTNMAFLTPSFDVASGQLVLSTERNDTPYEFVGTTPNRKAVAAAIDGLGGGALYNAIVGLDAGTADYAFDRLSGDLYPSVMAGLAEDSHFFRDAVSARFAGGIATAPMGDAEASGRFNVWSHAYGAKGQLEGDGIGTLDRNTGGFTFGADADLNETVTLGAMAGYGRSSFDLDGDSADADSYLLGAYGAARFDAFRLTFGGAYAFNSVDSHRSVDFSSFSDNLTASFDGSVGQIFAEAAYAFEVGGGVFEPYLGIAQVHAETDGFTETGGAASLAVQDADMNVTYMDIGLRAAKAFALGERQARFTGEIGWRHAFGDITPDTAMSIAGSTPFTIVGTPVTENAAIVSAGLNFDLTDNANLYVNYVGQFAEESTENGINAGLKVRF</sequence>
<evidence type="ECO:0000256" key="1">
    <source>
        <dbReference type="ARBA" id="ARBA00022729"/>
    </source>
</evidence>
<proteinExistence type="predicted"/>
<evidence type="ECO:0000256" key="2">
    <source>
        <dbReference type="SAM" id="SignalP"/>
    </source>
</evidence>
<feature type="signal peptide" evidence="2">
    <location>
        <begin position="1"/>
        <end position="19"/>
    </location>
</feature>
<dbReference type="STRING" id="1486262.TM49_00520"/>